<evidence type="ECO:0000313" key="3">
    <source>
        <dbReference type="Proteomes" id="UP001501444"/>
    </source>
</evidence>
<dbReference type="Gene3D" id="3.60.40.10">
    <property type="entry name" value="PPM-type phosphatase domain"/>
    <property type="match status" value="1"/>
</dbReference>
<dbReference type="InterPro" id="IPR001932">
    <property type="entry name" value="PPM-type_phosphatase-like_dom"/>
</dbReference>
<dbReference type="SUPFAM" id="SSF81606">
    <property type="entry name" value="PP2C-like"/>
    <property type="match status" value="1"/>
</dbReference>
<accession>A0ABP5T9C4</accession>
<sequence length="259" mass="26671">MAAAKFPPGWRVVTAEAAGPLHLAGGGENQDAHAYRRLGDGFVLAVADGAGSAAWSACGARTAVAAACRVAEDLAGAPPRERSGWWDLRRRYVSRFLHTFDAWVAGLGRPPADLATTVLAVVAHPPAFLFVAVGDCFAVVEHAGGGTHLLVPPDTGPDDGAAVFLTSPGRAASLRAELLFDPAVTGLALCTDGLVEPALAAGRGPAGGRVLRAPQDFGRYFSAFAGPEHSPAMLTDRMHSPEFAAASADDKTMVLAVRA</sequence>
<evidence type="ECO:0000259" key="1">
    <source>
        <dbReference type="Pfam" id="PF13672"/>
    </source>
</evidence>
<reference evidence="3" key="1">
    <citation type="journal article" date="2019" name="Int. J. Syst. Evol. Microbiol.">
        <title>The Global Catalogue of Microorganisms (GCM) 10K type strain sequencing project: providing services to taxonomists for standard genome sequencing and annotation.</title>
        <authorList>
            <consortium name="The Broad Institute Genomics Platform"/>
            <consortium name="The Broad Institute Genome Sequencing Center for Infectious Disease"/>
            <person name="Wu L."/>
            <person name="Ma J."/>
        </authorList>
    </citation>
    <scope>NUCLEOTIDE SEQUENCE [LARGE SCALE GENOMIC DNA]</scope>
    <source>
        <strain evidence="3">JCM 3272</strain>
    </source>
</reference>
<dbReference type="InterPro" id="IPR036457">
    <property type="entry name" value="PPM-type-like_dom_sf"/>
</dbReference>
<evidence type="ECO:0000313" key="2">
    <source>
        <dbReference type="EMBL" id="GAA2347842.1"/>
    </source>
</evidence>
<organism evidence="2 3">
    <name type="scientific">Dactylosporangium salmoneum</name>
    <dbReference type="NCBI Taxonomy" id="53361"/>
    <lineage>
        <taxon>Bacteria</taxon>
        <taxon>Bacillati</taxon>
        <taxon>Actinomycetota</taxon>
        <taxon>Actinomycetes</taxon>
        <taxon>Micromonosporales</taxon>
        <taxon>Micromonosporaceae</taxon>
        <taxon>Dactylosporangium</taxon>
    </lineage>
</organism>
<comment type="caution">
    <text evidence="2">The sequence shown here is derived from an EMBL/GenBank/DDBJ whole genome shotgun (WGS) entry which is preliminary data.</text>
</comment>
<feature type="domain" description="PPM-type phosphatase" evidence="1">
    <location>
        <begin position="19"/>
        <end position="195"/>
    </location>
</feature>
<gene>
    <name evidence="2" type="ORF">GCM10010170_035980</name>
</gene>
<name>A0ABP5T9C4_9ACTN</name>
<keyword evidence="3" id="KW-1185">Reference proteome</keyword>
<dbReference type="RefSeq" id="WP_344613544.1">
    <property type="nucleotide sequence ID" value="NZ_BAAARV010000025.1"/>
</dbReference>
<protein>
    <recommendedName>
        <fullName evidence="1">PPM-type phosphatase domain-containing protein</fullName>
    </recommendedName>
</protein>
<dbReference type="Proteomes" id="UP001501444">
    <property type="component" value="Unassembled WGS sequence"/>
</dbReference>
<proteinExistence type="predicted"/>
<dbReference type="Pfam" id="PF13672">
    <property type="entry name" value="PP2C_2"/>
    <property type="match status" value="1"/>
</dbReference>
<dbReference type="EMBL" id="BAAARV010000025">
    <property type="protein sequence ID" value="GAA2347842.1"/>
    <property type="molecule type" value="Genomic_DNA"/>
</dbReference>